<dbReference type="PANTHER" id="PTHR31793:SF27">
    <property type="entry name" value="NOVEL THIOESTERASE SUPERFAMILY DOMAIN AND SAPOSIN A-TYPE DOMAIN CONTAINING PROTEIN (0610012H03RIK)"/>
    <property type="match status" value="1"/>
</dbReference>
<comment type="similarity">
    <text evidence="1">Belongs to the 4-hydroxybenzoyl-CoA thioesterase family.</text>
</comment>
<dbReference type="OrthoDB" id="9791529at2"/>
<dbReference type="Gene3D" id="3.10.129.10">
    <property type="entry name" value="Hotdog Thioesterase"/>
    <property type="match status" value="1"/>
</dbReference>
<dbReference type="GO" id="GO:0047617">
    <property type="term" value="F:fatty acyl-CoA hydrolase activity"/>
    <property type="evidence" value="ECO:0007669"/>
    <property type="project" value="TreeGrafter"/>
</dbReference>
<dbReference type="Proteomes" id="UP000249375">
    <property type="component" value="Chromosome"/>
</dbReference>
<dbReference type="InterPro" id="IPR050563">
    <property type="entry name" value="4-hydroxybenzoyl-CoA_TE"/>
</dbReference>
<keyword evidence="4" id="KW-1185">Reference proteome</keyword>
<dbReference type="AlphaFoldDB" id="A0A5P8E5X5"/>
<dbReference type="RefSeq" id="WP_111898506.1">
    <property type="nucleotide sequence ID" value="NZ_CP033459.1"/>
</dbReference>
<accession>A0A5P8E5X5</accession>
<dbReference type="PANTHER" id="PTHR31793">
    <property type="entry name" value="4-HYDROXYBENZOYL-COA THIOESTERASE FAMILY MEMBER"/>
    <property type="match status" value="1"/>
</dbReference>
<keyword evidence="2" id="KW-0378">Hydrolase</keyword>
<protein>
    <submittedName>
        <fullName evidence="3">Acyl-CoA thioesterase</fullName>
    </submittedName>
</protein>
<dbReference type="EMBL" id="CP033459">
    <property type="protein sequence ID" value="QFQ12327.1"/>
    <property type="molecule type" value="Genomic_DNA"/>
</dbReference>
<organism evidence="3 4">
    <name type="scientific">Pseudoprevotella muciniphila</name>
    <dbReference type="NCBI Taxonomy" id="2133944"/>
    <lineage>
        <taxon>Bacteria</taxon>
        <taxon>Pseudomonadati</taxon>
        <taxon>Bacteroidota</taxon>
        <taxon>Bacteroidia</taxon>
        <taxon>Bacteroidales</taxon>
        <taxon>Prevotellaceae</taxon>
        <taxon>Pseudoprevotella</taxon>
    </lineage>
</organism>
<evidence type="ECO:0000256" key="2">
    <source>
        <dbReference type="ARBA" id="ARBA00022801"/>
    </source>
</evidence>
<dbReference type="NCBIfam" id="TIGR00051">
    <property type="entry name" value="YbgC/FadM family acyl-CoA thioesterase"/>
    <property type="match status" value="1"/>
</dbReference>
<sequence length="146" mass="16986">MEPKAFDQGYYRHYSPVQIRFGDVDRFGHVNNNAYFAYYDIGKQAYMLEVFGREVFTSNIAPVIVNINADFIHPVFYEDEVGVETRISHLGEKSFVIQQRAVKRDGTVCSQCATTMVCFSLKEQKSVEIPENYRFQIEAYERGRED</sequence>
<dbReference type="CDD" id="cd00586">
    <property type="entry name" value="4HBT"/>
    <property type="match status" value="1"/>
</dbReference>
<dbReference type="KEGG" id="alq:C7Y71_004465"/>
<proteinExistence type="inferred from homology"/>
<dbReference type="InterPro" id="IPR029069">
    <property type="entry name" value="HotDog_dom_sf"/>
</dbReference>
<gene>
    <name evidence="3" type="ORF">C7Y71_004465</name>
</gene>
<name>A0A5P8E5X5_9BACT</name>
<evidence type="ECO:0000256" key="1">
    <source>
        <dbReference type="ARBA" id="ARBA00005953"/>
    </source>
</evidence>
<dbReference type="SUPFAM" id="SSF54637">
    <property type="entry name" value="Thioesterase/thiol ester dehydrase-isomerase"/>
    <property type="match status" value="1"/>
</dbReference>
<evidence type="ECO:0000313" key="4">
    <source>
        <dbReference type="Proteomes" id="UP000249375"/>
    </source>
</evidence>
<evidence type="ECO:0000313" key="3">
    <source>
        <dbReference type="EMBL" id="QFQ12327.1"/>
    </source>
</evidence>
<reference evidence="3 4" key="1">
    <citation type="submission" date="2018-11" db="EMBL/GenBank/DDBJ databases">
        <authorList>
            <person name="Na S.W."/>
            <person name="Baik M."/>
        </authorList>
    </citation>
    <scope>NUCLEOTIDE SEQUENCE [LARGE SCALE GENOMIC DNA]</scope>
    <source>
        <strain evidence="3 4">E39</strain>
    </source>
</reference>
<dbReference type="InterPro" id="IPR006684">
    <property type="entry name" value="YbgC/YbaW"/>
</dbReference>
<dbReference type="Pfam" id="PF13279">
    <property type="entry name" value="4HBT_2"/>
    <property type="match status" value="1"/>
</dbReference>